<dbReference type="EMBL" id="KV440981">
    <property type="protein sequence ID" value="OAD73359.1"/>
    <property type="molecule type" value="Genomic_DNA"/>
</dbReference>
<dbReference type="Gene3D" id="1.10.443.20">
    <property type="entry name" value="Centromere DNA-binding protein complex CBF3 subunit, domain 2"/>
    <property type="match status" value="1"/>
</dbReference>
<evidence type="ECO:0000313" key="2">
    <source>
        <dbReference type="Proteomes" id="UP000077315"/>
    </source>
</evidence>
<dbReference type="InterPro" id="IPR038279">
    <property type="entry name" value="Ndc10_dom2_sf"/>
</dbReference>
<name>A0A167MND7_PHYB8</name>
<dbReference type="VEuPathDB" id="FungiDB:PHYBLDRAFT_168717"/>
<reference evidence="2" key="1">
    <citation type="submission" date="2015-06" db="EMBL/GenBank/DDBJ databases">
        <title>Expansion of signal transduction pathways in fungi by whole-genome duplication.</title>
        <authorList>
            <consortium name="DOE Joint Genome Institute"/>
            <person name="Corrochano L.M."/>
            <person name="Kuo A."/>
            <person name="Marcet-Houben M."/>
            <person name="Polaino S."/>
            <person name="Salamov A."/>
            <person name="Villalobos J.M."/>
            <person name="Alvarez M.I."/>
            <person name="Avalos J."/>
            <person name="Benito E.P."/>
            <person name="Benoit I."/>
            <person name="Burger G."/>
            <person name="Camino L.P."/>
            <person name="Canovas D."/>
            <person name="Cerda-Olmedo E."/>
            <person name="Cheng J.-F."/>
            <person name="Dominguez A."/>
            <person name="Elias M."/>
            <person name="Eslava A.P."/>
            <person name="Glaser F."/>
            <person name="Grimwood J."/>
            <person name="Gutierrez G."/>
            <person name="Heitman J."/>
            <person name="Henrissat B."/>
            <person name="Iturriaga E.A."/>
            <person name="Lang B.F."/>
            <person name="Lavin J.L."/>
            <person name="Lee S."/>
            <person name="Li W."/>
            <person name="Lindquist E."/>
            <person name="Lopez-Garcia S."/>
            <person name="Luque E.M."/>
            <person name="Marcos A.T."/>
            <person name="Martin J."/>
            <person name="McCluskey K."/>
            <person name="Medina H.R."/>
            <person name="Miralles-Duran A."/>
            <person name="Miyazaki A."/>
            <person name="Munoz-Torres E."/>
            <person name="Oguiza J.A."/>
            <person name="Ohm R."/>
            <person name="Olmedo M."/>
            <person name="Orejas M."/>
            <person name="Ortiz-Castellanos L."/>
            <person name="Pisabarro A.G."/>
            <person name="Rodriguez-Romero J."/>
            <person name="Ruiz-Herrera J."/>
            <person name="Ruiz-Vazquez R."/>
            <person name="Sanz C."/>
            <person name="Schackwitz W."/>
            <person name="Schmutz J."/>
            <person name="Shahriari M."/>
            <person name="Shelest E."/>
            <person name="Silva-Franco F."/>
            <person name="Soanes D."/>
            <person name="Syed K."/>
            <person name="Tagua V.G."/>
            <person name="Talbot N.J."/>
            <person name="Thon M."/>
            <person name="De vries R.P."/>
            <person name="Wiebenga A."/>
            <person name="Yadav J.S."/>
            <person name="Braun E.L."/>
            <person name="Baker S."/>
            <person name="Garre V."/>
            <person name="Horwitz B."/>
            <person name="Torres-Martinez S."/>
            <person name="Idnurm A."/>
            <person name="Herrera-Estrella A."/>
            <person name="Gabaldon T."/>
            <person name="Grigoriev I.V."/>
        </authorList>
    </citation>
    <scope>NUCLEOTIDE SEQUENCE [LARGE SCALE GENOMIC DNA]</scope>
    <source>
        <strain evidence="2">NRRL 1555(-)</strain>
    </source>
</reference>
<dbReference type="GeneID" id="28996831"/>
<dbReference type="OrthoDB" id="2449454at2759"/>
<evidence type="ECO:0000313" key="1">
    <source>
        <dbReference type="EMBL" id="OAD73359.1"/>
    </source>
</evidence>
<keyword evidence="2" id="KW-1185">Reference proteome</keyword>
<accession>A0A167MND7</accession>
<dbReference type="GO" id="GO:0003677">
    <property type="term" value="F:DNA binding"/>
    <property type="evidence" value="ECO:0007669"/>
    <property type="project" value="InterPro"/>
</dbReference>
<dbReference type="InParanoid" id="A0A167MND7"/>
<gene>
    <name evidence="1" type="ORF">PHYBLDRAFT_168717</name>
</gene>
<dbReference type="AlphaFoldDB" id="A0A167MND7"/>
<evidence type="ECO:0008006" key="3">
    <source>
        <dbReference type="Google" id="ProtNLM"/>
    </source>
</evidence>
<proteinExistence type="predicted"/>
<sequence>MEAEGLEIPFDFIKRGEGWKDRLSRLETYYLGKLPYPFARGMSGFWGKPFLLARNGASPPVELKKIIFSWIKDYFGVGDAEWVAVSKRGFSRLLIRCRRIILQDAAFYLYLNKENKHINTRNLPFSSNSFKMFQEDNVAAITNPSVGRLEEYESLVPNIVDTNKEVASRVTEVNHRIIRLQQQQDSRFEKNENSFNNFIEQSNQQNLLLMNTTQQLAKDLKILMI</sequence>
<protein>
    <recommendedName>
        <fullName evidence="3">Ndc10 domain-containing protein</fullName>
    </recommendedName>
</protein>
<dbReference type="Proteomes" id="UP000077315">
    <property type="component" value="Unassembled WGS sequence"/>
</dbReference>
<dbReference type="RefSeq" id="XP_018291399.1">
    <property type="nucleotide sequence ID" value="XM_018435925.1"/>
</dbReference>
<dbReference type="STRING" id="763407.A0A167MND7"/>
<organism evidence="1 2">
    <name type="scientific">Phycomyces blakesleeanus (strain ATCC 8743b / DSM 1359 / FGSC 10004 / NBRC 33097 / NRRL 1555)</name>
    <dbReference type="NCBI Taxonomy" id="763407"/>
    <lineage>
        <taxon>Eukaryota</taxon>
        <taxon>Fungi</taxon>
        <taxon>Fungi incertae sedis</taxon>
        <taxon>Mucoromycota</taxon>
        <taxon>Mucoromycotina</taxon>
        <taxon>Mucoromycetes</taxon>
        <taxon>Mucorales</taxon>
        <taxon>Phycomycetaceae</taxon>
        <taxon>Phycomyces</taxon>
    </lineage>
</organism>